<proteinExistence type="predicted"/>
<feature type="non-terminal residue" evidence="2">
    <location>
        <position position="78"/>
    </location>
</feature>
<organism evidence="2 4">
    <name type="scientific">Rotaria magnacalcarata</name>
    <dbReference type="NCBI Taxonomy" id="392030"/>
    <lineage>
        <taxon>Eukaryota</taxon>
        <taxon>Metazoa</taxon>
        <taxon>Spiralia</taxon>
        <taxon>Gnathifera</taxon>
        <taxon>Rotifera</taxon>
        <taxon>Eurotatoria</taxon>
        <taxon>Bdelloidea</taxon>
        <taxon>Philodinida</taxon>
        <taxon>Philodinidae</taxon>
        <taxon>Rotaria</taxon>
    </lineage>
</organism>
<evidence type="ECO:0000313" key="2">
    <source>
        <dbReference type="EMBL" id="CAF4747495.1"/>
    </source>
</evidence>
<gene>
    <name evidence="2" type="ORF">SMN809_LOCUS44982</name>
    <name evidence="3" type="ORF">SMN809_LOCUS49024</name>
</gene>
<reference evidence="2" key="1">
    <citation type="submission" date="2021-02" db="EMBL/GenBank/DDBJ databases">
        <authorList>
            <person name="Nowell W R."/>
        </authorList>
    </citation>
    <scope>NUCLEOTIDE SEQUENCE</scope>
</reference>
<feature type="region of interest" description="Disordered" evidence="1">
    <location>
        <begin position="1"/>
        <end position="49"/>
    </location>
</feature>
<name>A0A8S3AX52_9BILA</name>
<dbReference type="AlphaFoldDB" id="A0A8S3AX52"/>
<evidence type="ECO:0000313" key="3">
    <source>
        <dbReference type="EMBL" id="CAF4842997.1"/>
    </source>
</evidence>
<accession>A0A8S3AX52</accession>
<comment type="caution">
    <text evidence="2">The sequence shown here is derived from an EMBL/GenBank/DDBJ whole genome shotgun (WGS) entry which is preliminary data.</text>
</comment>
<evidence type="ECO:0000313" key="4">
    <source>
        <dbReference type="Proteomes" id="UP000676336"/>
    </source>
</evidence>
<evidence type="ECO:0000256" key="1">
    <source>
        <dbReference type="SAM" id="MobiDB-lite"/>
    </source>
</evidence>
<dbReference type="EMBL" id="CAJOBI010136376">
    <property type="protein sequence ID" value="CAF4747495.1"/>
    <property type="molecule type" value="Genomic_DNA"/>
</dbReference>
<feature type="non-terminal residue" evidence="2">
    <location>
        <position position="1"/>
    </location>
</feature>
<sequence length="78" mass="8876">TNSLPSQHQQQQQNKRPRSLPIAIQQPKGVTVDNNNNNNDDAAEDDDDDEYAEFDNSLQDSLTCHCSISSSRKKRFRT</sequence>
<protein>
    <submittedName>
        <fullName evidence="2">Uncharacterized protein</fullName>
    </submittedName>
</protein>
<dbReference type="EMBL" id="CAJOBI010158938">
    <property type="protein sequence ID" value="CAF4842997.1"/>
    <property type="molecule type" value="Genomic_DNA"/>
</dbReference>
<dbReference type="Proteomes" id="UP000676336">
    <property type="component" value="Unassembled WGS sequence"/>
</dbReference>